<name>A0A9P7XQN1_9FUNG</name>
<accession>A0A9P7XQN1</accession>
<gene>
    <name evidence="2" type="ORF">KI688_003658</name>
</gene>
<dbReference type="OrthoDB" id="8117402at2759"/>
<feature type="compositionally biased region" description="Acidic residues" evidence="1">
    <location>
        <begin position="264"/>
        <end position="283"/>
    </location>
</feature>
<evidence type="ECO:0000256" key="1">
    <source>
        <dbReference type="SAM" id="MobiDB-lite"/>
    </source>
</evidence>
<comment type="caution">
    <text evidence="2">The sequence shown here is derived from an EMBL/GenBank/DDBJ whole genome shotgun (WGS) entry which is preliminary data.</text>
</comment>
<feature type="region of interest" description="Disordered" evidence="1">
    <location>
        <begin position="264"/>
        <end position="303"/>
    </location>
</feature>
<reference evidence="2" key="1">
    <citation type="submission" date="2021-06" db="EMBL/GenBank/DDBJ databases">
        <title>Genome Sequence of Mortierella hyaline Strain SCG-10, a Cold-Adapted, Nitrate-Reducing Fungus Isolated from Soil in Minnesota, USA.</title>
        <authorList>
            <person name="Aldossari N."/>
        </authorList>
    </citation>
    <scope>NUCLEOTIDE SEQUENCE</scope>
    <source>
        <strain evidence="2">SCG-10</strain>
    </source>
</reference>
<protein>
    <submittedName>
        <fullName evidence="2">Uncharacterized protein</fullName>
    </submittedName>
</protein>
<dbReference type="Proteomes" id="UP000707451">
    <property type="component" value="Unassembled WGS sequence"/>
</dbReference>
<sequence length="381" mass="41864">MDRCNTWPPNPEELPESEVQNTSVHTNNSNVPFAPILFQGENVMALPAQWVFAHLSPPHVDQFVTAEDILRPPYQTAQPPPPILMLPTSTAYMGLDSIAAGARGGNGSLMMDPLAEYESGARLEAQGRETDMSLDIAMAMEDQRPMYFVLSRFQPPSVTHVTTVPPPSMPPQPTEEHLHDMLMVPDMYAMDTLPRDDPISMGAFHGAGMTISPADTMNSPLHSSLTPAMDALSAATPNMVGSPYLPAKDEPGEGEGFEYYEYDDENDLEGDNDNDMEEDDDNENDRSSSIDNTMTNDNDNDAKLRSKRRMLLPVLSANAPSLGSPISTDTSWRSTKAIEVTPVTSAVDPLQGRMPGESIRTLANELPHSMSGQQQQRHYYE</sequence>
<evidence type="ECO:0000313" key="2">
    <source>
        <dbReference type="EMBL" id="KAG9064468.1"/>
    </source>
</evidence>
<keyword evidence="3" id="KW-1185">Reference proteome</keyword>
<dbReference type="AlphaFoldDB" id="A0A9P7XQN1"/>
<dbReference type="EMBL" id="JAHRHY010000014">
    <property type="protein sequence ID" value="KAG9064468.1"/>
    <property type="molecule type" value="Genomic_DNA"/>
</dbReference>
<organism evidence="2 3">
    <name type="scientific">Linnemannia hyalina</name>
    <dbReference type="NCBI Taxonomy" id="64524"/>
    <lineage>
        <taxon>Eukaryota</taxon>
        <taxon>Fungi</taxon>
        <taxon>Fungi incertae sedis</taxon>
        <taxon>Mucoromycota</taxon>
        <taxon>Mortierellomycotina</taxon>
        <taxon>Mortierellomycetes</taxon>
        <taxon>Mortierellales</taxon>
        <taxon>Mortierellaceae</taxon>
        <taxon>Linnemannia</taxon>
    </lineage>
</organism>
<proteinExistence type="predicted"/>
<evidence type="ECO:0000313" key="3">
    <source>
        <dbReference type="Proteomes" id="UP000707451"/>
    </source>
</evidence>